<sequence>MTDSEIEATVSEFSAVTEEIISTILNRYDEFVELVIPTAVLLLESQFDYNRL</sequence>
<protein>
    <submittedName>
        <fullName evidence="1">Uncharacterized protein</fullName>
    </submittedName>
</protein>
<dbReference type="RefSeq" id="WP_170864831.1">
    <property type="nucleotide sequence ID" value="NZ_FODV01000010.1"/>
</dbReference>
<proteinExistence type="predicted"/>
<name>A0A1H8UD05_9EURY</name>
<evidence type="ECO:0000313" key="2">
    <source>
        <dbReference type="Proteomes" id="UP000199126"/>
    </source>
</evidence>
<evidence type="ECO:0000313" key="1">
    <source>
        <dbReference type="EMBL" id="SEP00733.1"/>
    </source>
</evidence>
<keyword evidence="2" id="KW-1185">Reference proteome</keyword>
<accession>A0A1H8UD05</accession>
<dbReference type="Proteomes" id="UP000199126">
    <property type="component" value="Unassembled WGS sequence"/>
</dbReference>
<reference evidence="2" key="1">
    <citation type="submission" date="2016-10" db="EMBL/GenBank/DDBJ databases">
        <authorList>
            <person name="Varghese N."/>
            <person name="Submissions S."/>
        </authorList>
    </citation>
    <scope>NUCLEOTIDE SEQUENCE [LARGE SCALE GENOMIC DNA]</scope>
    <source>
        <strain evidence="2">CGMCC 1.10121</strain>
    </source>
</reference>
<organism evidence="1 2">
    <name type="scientific">Halogranum amylolyticum</name>
    <dbReference type="NCBI Taxonomy" id="660520"/>
    <lineage>
        <taxon>Archaea</taxon>
        <taxon>Methanobacteriati</taxon>
        <taxon>Methanobacteriota</taxon>
        <taxon>Stenosarchaea group</taxon>
        <taxon>Halobacteria</taxon>
        <taxon>Halobacteriales</taxon>
        <taxon>Haloferacaceae</taxon>
    </lineage>
</organism>
<gene>
    <name evidence="1" type="ORF">SAMN04487948_110100</name>
</gene>
<dbReference type="EMBL" id="FODV01000010">
    <property type="protein sequence ID" value="SEP00733.1"/>
    <property type="molecule type" value="Genomic_DNA"/>
</dbReference>
<dbReference type="AlphaFoldDB" id="A0A1H8UD05"/>